<keyword evidence="3" id="KW-1185">Reference proteome</keyword>
<accession>A0ABR3V285</accession>
<protein>
    <submittedName>
        <fullName evidence="2">Uncharacterized protein</fullName>
    </submittedName>
</protein>
<evidence type="ECO:0000313" key="3">
    <source>
        <dbReference type="Proteomes" id="UP001586593"/>
    </source>
</evidence>
<organism evidence="2 3">
    <name type="scientific">Phialemonium thermophilum</name>
    <dbReference type="NCBI Taxonomy" id="223376"/>
    <lineage>
        <taxon>Eukaryota</taxon>
        <taxon>Fungi</taxon>
        <taxon>Dikarya</taxon>
        <taxon>Ascomycota</taxon>
        <taxon>Pezizomycotina</taxon>
        <taxon>Sordariomycetes</taxon>
        <taxon>Sordariomycetidae</taxon>
        <taxon>Cephalothecales</taxon>
        <taxon>Cephalothecaceae</taxon>
        <taxon>Phialemonium</taxon>
    </lineage>
</organism>
<dbReference type="Proteomes" id="UP001586593">
    <property type="component" value="Unassembled WGS sequence"/>
</dbReference>
<gene>
    <name evidence="2" type="ORF">VTK73DRAFT_5304</name>
</gene>
<reference evidence="2 3" key="1">
    <citation type="journal article" date="2024" name="Commun. Biol.">
        <title>Comparative genomic analysis of thermophilic fungi reveals convergent evolutionary adaptations and gene losses.</title>
        <authorList>
            <person name="Steindorff A.S."/>
            <person name="Aguilar-Pontes M.V."/>
            <person name="Robinson A.J."/>
            <person name="Andreopoulos B."/>
            <person name="LaButti K."/>
            <person name="Kuo A."/>
            <person name="Mondo S."/>
            <person name="Riley R."/>
            <person name="Otillar R."/>
            <person name="Haridas S."/>
            <person name="Lipzen A."/>
            <person name="Grimwood J."/>
            <person name="Schmutz J."/>
            <person name="Clum A."/>
            <person name="Reid I.D."/>
            <person name="Moisan M.C."/>
            <person name="Butler G."/>
            <person name="Nguyen T.T.M."/>
            <person name="Dewar K."/>
            <person name="Conant G."/>
            <person name="Drula E."/>
            <person name="Henrissat B."/>
            <person name="Hansel C."/>
            <person name="Singer S."/>
            <person name="Hutchinson M.I."/>
            <person name="de Vries R.P."/>
            <person name="Natvig D.O."/>
            <person name="Powell A.J."/>
            <person name="Tsang A."/>
            <person name="Grigoriev I.V."/>
        </authorList>
    </citation>
    <scope>NUCLEOTIDE SEQUENCE [LARGE SCALE GENOMIC DNA]</scope>
    <source>
        <strain evidence="2 3">ATCC 24622</strain>
    </source>
</reference>
<proteinExistence type="predicted"/>
<comment type="caution">
    <text evidence="2">The sequence shown here is derived from an EMBL/GenBank/DDBJ whole genome shotgun (WGS) entry which is preliminary data.</text>
</comment>
<sequence>MPSVSSRPLSTSSISLGSVMAHTPPPLTRSLPRMPTSLPTRFRPTLPGPMPTQRRTLSSWSRYLMLSHQRTVSTHWRASRARSPARR</sequence>
<evidence type="ECO:0000256" key="1">
    <source>
        <dbReference type="SAM" id="MobiDB-lite"/>
    </source>
</evidence>
<evidence type="ECO:0000313" key="2">
    <source>
        <dbReference type="EMBL" id="KAL1835824.1"/>
    </source>
</evidence>
<name>A0ABR3V285_9PEZI</name>
<feature type="region of interest" description="Disordered" evidence="1">
    <location>
        <begin position="1"/>
        <end position="54"/>
    </location>
</feature>
<dbReference type="EMBL" id="JAZHXJ010002994">
    <property type="protein sequence ID" value="KAL1835824.1"/>
    <property type="molecule type" value="Genomic_DNA"/>
</dbReference>
<feature type="compositionally biased region" description="Low complexity" evidence="1">
    <location>
        <begin position="1"/>
        <end position="19"/>
    </location>
</feature>